<evidence type="ECO:0000313" key="3">
    <source>
        <dbReference type="EMBL" id="KRZ34471.1"/>
    </source>
</evidence>
<evidence type="ECO:0000313" key="4">
    <source>
        <dbReference type="Proteomes" id="UP000054632"/>
    </source>
</evidence>
<dbReference type="EMBL" id="JYDU01000106">
    <property type="protein sequence ID" value="KRX92670.1"/>
    <property type="molecule type" value="Genomic_DNA"/>
</dbReference>
<keyword evidence="5" id="KW-1185">Reference proteome</keyword>
<reference evidence="4 5" key="1">
    <citation type="submission" date="2015-01" db="EMBL/GenBank/DDBJ databases">
        <title>Evolution of Trichinella species and genotypes.</title>
        <authorList>
            <person name="Korhonen P.K."/>
            <person name="Edoardo P."/>
            <person name="Giuseppe L.R."/>
            <person name="Gasser R.B."/>
        </authorList>
    </citation>
    <scope>NUCLEOTIDE SEQUENCE [LARGE SCALE GENOMIC DNA]</scope>
    <source>
        <strain evidence="2">ISS13</strain>
        <strain evidence="1">ISS141</strain>
        <strain evidence="3">ISS588</strain>
    </source>
</reference>
<evidence type="ECO:0000313" key="1">
    <source>
        <dbReference type="EMBL" id="KRX92670.1"/>
    </source>
</evidence>
<evidence type="ECO:0000313" key="5">
    <source>
        <dbReference type="Proteomes" id="UP000054805"/>
    </source>
</evidence>
<name>A0A0V0XX99_TRIPS</name>
<evidence type="ECO:0000313" key="2">
    <source>
        <dbReference type="EMBL" id="KRY76920.1"/>
    </source>
</evidence>
<gene>
    <name evidence="2" type="ORF">T4A_373</name>
    <name evidence="3" type="ORF">T4B_8329</name>
    <name evidence="1" type="ORF">T4E_2378</name>
</gene>
<dbReference type="Proteomes" id="UP000054815">
    <property type="component" value="Unassembled WGS sequence"/>
</dbReference>
<proteinExistence type="predicted"/>
<dbReference type="AlphaFoldDB" id="A0A0V0XX99"/>
<evidence type="ECO:0000313" key="6">
    <source>
        <dbReference type="Proteomes" id="UP000054815"/>
    </source>
</evidence>
<organism evidence="1 6">
    <name type="scientific">Trichinella pseudospiralis</name>
    <name type="common">Parasitic roundworm</name>
    <dbReference type="NCBI Taxonomy" id="6337"/>
    <lineage>
        <taxon>Eukaryota</taxon>
        <taxon>Metazoa</taxon>
        <taxon>Ecdysozoa</taxon>
        <taxon>Nematoda</taxon>
        <taxon>Enoplea</taxon>
        <taxon>Dorylaimia</taxon>
        <taxon>Trichinellida</taxon>
        <taxon>Trichinellidae</taxon>
        <taxon>Trichinella</taxon>
    </lineage>
</organism>
<protein>
    <submittedName>
        <fullName evidence="1">Uncharacterized protein</fullName>
    </submittedName>
</protein>
<dbReference type="Proteomes" id="UP000054632">
    <property type="component" value="Unassembled WGS sequence"/>
</dbReference>
<dbReference type="Proteomes" id="UP000054805">
    <property type="component" value="Unassembled WGS sequence"/>
</dbReference>
<sequence length="233" mass="26796">MARLITSRRTVTLDCSGPHRRRIIVRCLRFCIDDFDANLNFSAGARLQLMTLWTDVGVMWSISSIRPVGVKMTTSRLWLYNTNNLLYNRRNRECRISVYICRFYSYSSPPTLPSNPTQLPESCKGFHGPSTDFHAKYLFTCLDQLPSFWNRRIATSGPINQLPGRSASFPFTQILANYCYGVEPHKRKRPFTEPPDPQDTLALGSENRFYFLAILKSANNQIHNALNAYETQI</sequence>
<dbReference type="EMBL" id="JYDR01000009">
    <property type="protein sequence ID" value="KRY76920.1"/>
    <property type="molecule type" value="Genomic_DNA"/>
</dbReference>
<dbReference type="EMBL" id="JYDS01000003">
    <property type="protein sequence ID" value="KRZ34471.1"/>
    <property type="molecule type" value="Genomic_DNA"/>
</dbReference>
<comment type="caution">
    <text evidence="1">The sequence shown here is derived from an EMBL/GenBank/DDBJ whole genome shotgun (WGS) entry which is preliminary data.</text>
</comment>
<accession>A0A0V0XX99</accession>